<dbReference type="PANTHER" id="PTHR10344">
    <property type="entry name" value="THYMIDYLATE KINASE"/>
    <property type="match status" value="1"/>
</dbReference>
<dbReference type="EMBL" id="CP146609">
    <property type="protein sequence ID" value="WWX21666.1"/>
    <property type="molecule type" value="Genomic_DNA"/>
</dbReference>
<dbReference type="SUPFAM" id="SSF52540">
    <property type="entry name" value="P-loop containing nucleoside triphosphate hydrolases"/>
    <property type="match status" value="1"/>
</dbReference>
<keyword evidence="7" id="KW-1185">Reference proteome</keyword>
<comment type="similarity">
    <text evidence="1">Belongs to the thymidylate kinase family.</text>
</comment>
<dbReference type="PANTHER" id="PTHR10344:SF4">
    <property type="entry name" value="UMP-CMP KINASE 2, MITOCHONDRIAL"/>
    <property type="match status" value="1"/>
</dbReference>
<feature type="domain" description="5-hmdU DNA kinase helical" evidence="5">
    <location>
        <begin position="234"/>
        <end position="512"/>
    </location>
</feature>
<organism evidence="6 7">
    <name type="scientific">Pseudodesulfovibrio methanolicus</name>
    <dbReference type="NCBI Taxonomy" id="3126690"/>
    <lineage>
        <taxon>Bacteria</taxon>
        <taxon>Pseudomonadati</taxon>
        <taxon>Thermodesulfobacteriota</taxon>
        <taxon>Desulfovibrionia</taxon>
        <taxon>Desulfovibrionales</taxon>
        <taxon>Desulfovibrionaceae</taxon>
    </lineage>
</organism>
<proteinExistence type="inferred from homology"/>
<reference evidence="6 7" key="1">
    <citation type="submission" date="2024-03" db="EMBL/GenBank/DDBJ databases">
        <title>Phenotype and Genome Characterization of a Sulfate-Reducing Bacterium Pseudodesulfovibrio sp. strain 5S69, isolated from Petroleum Reservoir in Tatarstan (Russia).</title>
        <authorList>
            <person name="Bidzhieva S.K."/>
            <person name="Kadnikov V."/>
            <person name="Tourova T.P."/>
            <person name="Samigullina S.R."/>
            <person name="Sokolova D.S."/>
            <person name="Poltaraus A.B."/>
            <person name="Avtukh A.N."/>
            <person name="Tereshina V.M."/>
            <person name="Mardanov A.V."/>
            <person name="Nazina T.N."/>
        </authorList>
    </citation>
    <scope>NUCLEOTIDE SEQUENCE [LARGE SCALE GENOMIC DNA]</scope>
    <source>
        <strain evidence="6 7">5S69</strain>
    </source>
</reference>
<keyword evidence="6" id="KW-0808">Transferase</keyword>
<dbReference type="RefSeq" id="WP_338667329.1">
    <property type="nucleotide sequence ID" value="NZ_CP146609.1"/>
</dbReference>
<dbReference type="Gene3D" id="3.40.50.300">
    <property type="entry name" value="P-loop containing nucleotide triphosphate hydrolases"/>
    <property type="match status" value="1"/>
</dbReference>
<gene>
    <name evidence="6" type="ORF">V8V93_14610</name>
</gene>
<dbReference type="InterPro" id="IPR027417">
    <property type="entry name" value="P-loop_NTPase"/>
</dbReference>
<keyword evidence="6" id="KW-0418">Kinase</keyword>
<dbReference type="Pfam" id="PF02223">
    <property type="entry name" value="Thymidylate_kin"/>
    <property type="match status" value="1"/>
</dbReference>
<feature type="domain" description="Thymidylate kinase-like" evidence="4">
    <location>
        <begin position="15"/>
        <end position="159"/>
    </location>
</feature>
<keyword evidence="2" id="KW-0547">Nucleotide-binding</keyword>
<evidence type="ECO:0000259" key="4">
    <source>
        <dbReference type="Pfam" id="PF02223"/>
    </source>
</evidence>
<dbReference type="GO" id="GO:0016301">
    <property type="term" value="F:kinase activity"/>
    <property type="evidence" value="ECO:0007669"/>
    <property type="project" value="UniProtKB-KW"/>
</dbReference>
<dbReference type="Pfam" id="PF18723">
    <property type="entry name" value="HMUDK_hel"/>
    <property type="match status" value="1"/>
</dbReference>
<evidence type="ECO:0000313" key="7">
    <source>
        <dbReference type="Proteomes" id="UP001385389"/>
    </source>
</evidence>
<name>A0ABZ2IT86_9BACT</name>
<dbReference type="InterPro" id="IPR040684">
    <property type="entry name" value="HMUDK_hel"/>
</dbReference>
<evidence type="ECO:0000259" key="5">
    <source>
        <dbReference type="Pfam" id="PF18723"/>
    </source>
</evidence>
<evidence type="ECO:0000313" key="6">
    <source>
        <dbReference type="EMBL" id="WWX21666.1"/>
    </source>
</evidence>
<dbReference type="Proteomes" id="UP001385389">
    <property type="component" value="Chromosome"/>
</dbReference>
<keyword evidence="3" id="KW-0067">ATP-binding</keyword>
<evidence type="ECO:0000256" key="3">
    <source>
        <dbReference type="ARBA" id="ARBA00022840"/>
    </source>
</evidence>
<evidence type="ECO:0000256" key="1">
    <source>
        <dbReference type="ARBA" id="ARBA00009776"/>
    </source>
</evidence>
<protein>
    <submittedName>
        <fullName evidence="6">Nucleotide kinase domain-containing protein</fullName>
    </submittedName>
</protein>
<dbReference type="InterPro" id="IPR039430">
    <property type="entry name" value="Thymidylate_kin-like_dom"/>
</dbReference>
<sequence length="547" mass="63471">MKQLSLLNTGKLFVFEGPDGVGKTTLCQEFSDHLSSKGITNQILSFPGQKKGSLGKIIYDIHHSRLDVLTDDIHPTSLQILHLAAHIDQIEQQIKPLLDMGTSVVLDRYWWSLYAYGQLNTVPDDILESIIQIEKQFWGELKPEAIFYIQRKEAFKLSKESQQLNTRYENLILEHPDSNIHIVINDSTLDVTIQTLSKISSKSTENTIPSRINHITNKQANHPSKLAKLLKPTIVYDTYWKFAVERQNIFFLRQKQERSPWTSDPILTTYKFTNAYRASDRVSQYLIKEVIYKGSQDINELFFRILLFKIFNKIETWELLRSEFKDIVYSDYSFNRYDKILTNAISSGTRIYSAAYIMPSGGKSSPHNKKHRMHLDLIHKMISEELPTRIAEARSMRAAFELMKEYPSIGDFLAYQYVTDINYSRLTDFSEKDFVVPGPGAKSGIKKCFQATGGLTEAEIIKLVTEEQENEFERLGLKFKDLWGRPLQFIDCQNLFCETDKYSRVAHPEIQGQANRTRIKQKFTSSPKKIEYWYPPKWGINDRIKKN</sequence>
<accession>A0ABZ2IT86</accession>
<evidence type="ECO:0000256" key="2">
    <source>
        <dbReference type="ARBA" id="ARBA00022741"/>
    </source>
</evidence>